<reference evidence="4" key="1">
    <citation type="submission" date="2022-01" db="EMBL/GenBank/DDBJ databases">
        <authorList>
            <person name="King R."/>
        </authorList>
    </citation>
    <scope>NUCLEOTIDE SEQUENCE</scope>
</reference>
<keyword evidence="3" id="KW-0812">Transmembrane</keyword>
<feature type="transmembrane region" description="Helical" evidence="3">
    <location>
        <begin position="22"/>
        <end position="42"/>
    </location>
</feature>
<keyword evidence="1 2" id="KW-0193">Cuticle</keyword>
<dbReference type="InterPro" id="IPR051217">
    <property type="entry name" value="Insect_Cuticle_Struc_Prot"/>
</dbReference>
<organism evidence="4 5">
    <name type="scientific">Ceutorhynchus assimilis</name>
    <name type="common">cabbage seed weevil</name>
    <dbReference type="NCBI Taxonomy" id="467358"/>
    <lineage>
        <taxon>Eukaryota</taxon>
        <taxon>Metazoa</taxon>
        <taxon>Ecdysozoa</taxon>
        <taxon>Arthropoda</taxon>
        <taxon>Hexapoda</taxon>
        <taxon>Insecta</taxon>
        <taxon>Pterygota</taxon>
        <taxon>Neoptera</taxon>
        <taxon>Endopterygota</taxon>
        <taxon>Coleoptera</taxon>
        <taxon>Polyphaga</taxon>
        <taxon>Cucujiformia</taxon>
        <taxon>Curculionidae</taxon>
        <taxon>Ceutorhynchinae</taxon>
        <taxon>Ceutorhynchus</taxon>
    </lineage>
</organism>
<dbReference type="InterPro" id="IPR031311">
    <property type="entry name" value="CHIT_BIND_RR_consensus"/>
</dbReference>
<dbReference type="PROSITE" id="PS51155">
    <property type="entry name" value="CHIT_BIND_RR_2"/>
    <property type="match status" value="1"/>
</dbReference>
<dbReference type="GO" id="GO:0042302">
    <property type="term" value="F:structural constituent of cuticle"/>
    <property type="evidence" value="ECO:0007669"/>
    <property type="project" value="UniProtKB-UniRule"/>
</dbReference>
<dbReference type="AlphaFoldDB" id="A0A9N9QR95"/>
<keyword evidence="3" id="KW-1133">Transmembrane helix</keyword>
<gene>
    <name evidence="4" type="ORF">CEUTPL_LOCUS11985</name>
</gene>
<evidence type="ECO:0000256" key="1">
    <source>
        <dbReference type="ARBA" id="ARBA00022460"/>
    </source>
</evidence>
<evidence type="ECO:0000313" key="5">
    <source>
        <dbReference type="Proteomes" id="UP001152799"/>
    </source>
</evidence>
<accession>A0A9N9QR95</accession>
<dbReference type="OrthoDB" id="6510765at2759"/>
<evidence type="ECO:0000313" key="4">
    <source>
        <dbReference type="EMBL" id="CAG9771554.1"/>
    </source>
</evidence>
<evidence type="ECO:0000256" key="2">
    <source>
        <dbReference type="PROSITE-ProRule" id="PRU00497"/>
    </source>
</evidence>
<dbReference type="PANTHER" id="PTHR12236">
    <property type="entry name" value="STRUCTURAL CONTITUENT OF CUTICLE"/>
    <property type="match status" value="1"/>
</dbReference>
<dbReference type="GO" id="GO:0005615">
    <property type="term" value="C:extracellular space"/>
    <property type="evidence" value="ECO:0007669"/>
    <property type="project" value="TreeGrafter"/>
</dbReference>
<dbReference type="InterPro" id="IPR000618">
    <property type="entry name" value="Insect_cuticle"/>
</dbReference>
<keyword evidence="5" id="KW-1185">Reference proteome</keyword>
<evidence type="ECO:0000256" key="3">
    <source>
        <dbReference type="SAM" id="Phobius"/>
    </source>
</evidence>
<dbReference type="GO" id="GO:0031012">
    <property type="term" value="C:extracellular matrix"/>
    <property type="evidence" value="ECO:0007669"/>
    <property type="project" value="TreeGrafter"/>
</dbReference>
<dbReference type="PROSITE" id="PS00233">
    <property type="entry name" value="CHIT_BIND_RR_1"/>
    <property type="match status" value="1"/>
</dbReference>
<sequence length="161" mass="18600">MQSNNHYTFNLLKFVVSSSSRFQVYGMFSYSPFNILLCAFIVSHMSMDVSCASDNKGSYMFNYVIDTGGILSQQTEESHNNVVLGSYSFLQPDGRIRVVRYKADAKKGFIADIKYRKLFLNNKGPLRFPRDFMYPLRLADPVSIIPRHFFESLHNQKKFHG</sequence>
<name>A0A9N9QR95_9CUCU</name>
<dbReference type="Pfam" id="PF00379">
    <property type="entry name" value="Chitin_bind_4"/>
    <property type="match status" value="1"/>
</dbReference>
<dbReference type="PRINTS" id="PR00947">
    <property type="entry name" value="CUTICLE"/>
</dbReference>
<dbReference type="Proteomes" id="UP001152799">
    <property type="component" value="Chromosome 7"/>
</dbReference>
<protein>
    <submittedName>
        <fullName evidence="4">Uncharacterized protein</fullName>
    </submittedName>
</protein>
<keyword evidence="3" id="KW-0472">Membrane</keyword>
<proteinExistence type="predicted"/>
<dbReference type="PANTHER" id="PTHR12236:SF79">
    <property type="entry name" value="CUTICULAR PROTEIN 50CB-RELATED"/>
    <property type="match status" value="1"/>
</dbReference>
<dbReference type="EMBL" id="OU892283">
    <property type="protein sequence ID" value="CAG9771554.1"/>
    <property type="molecule type" value="Genomic_DNA"/>
</dbReference>